<protein>
    <recommendedName>
        <fullName evidence="6">GPI anchored serine-rich protein</fullName>
    </recommendedName>
</protein>
<reference evidence="3" key="2">
    <citation type="submission" date="2010-05" db="EMBL/GenBank/DDBJ databases">
        <title>The Genome Sequence of Magnaporthe poae strain ATCC 64411.</title>
        <authorList>
            <consortium name="The Broad Institute Genome Sequencing Platform"/>
            <consortium name="Broad Institute Genome Sequencing Center for Infectious Disease"/>
            <person name="Ma L.-J."/>
            <person name="Dead R."/>
            <person name="Young S."/>
            <person name="Zeng Q."/>
            <person name="Koehrsen M."/>
            <person name="Alvarado L."/>
            <person name="Berlin A."/>
            <person name="Chapman S.B."/>
            <person name="Chen Z."/>
            <person name="Freedman E."/>
            <person name="Gellesch M."/>
            <person name="Goldberg J."/>
            <person name="Griggs A."/>
            <person name="Gujja S."/>
            <person name="Heilman E.R."/>
            <person name="Heiman D."/>
            <person name="Hepburn T."/>
            <person name="Howarth C."/>
            <person name="Jen D."/>
            <person name="Larson L."/>
            <person name="Mehta T."/>
            <person name="Neiman D."/>
            <person name="Pearson M."/>
            <person name="Roberts A."/>
            <person name="Saif S."/>
            <person name="Shea T."/>
            <person name="Shenoy N."/>
            <person name="Sisk P."/>
            <person name="Stolte C."/>
            <person name="Sykes S."/>
            <person name="Walk T."/>
            <person name="White J."/>
            <person name="Yandava C."/>
            <person name="Haas B."/>
            <person name="Nusbaum C."/>
            <person name="Birren B."/>
        </authorList>
    </citation>
    <scope>NUCLEOTIDE SEQUENCE</scope>
    <source>
        <strain evidence="3">ATCC 64411</strain>
    </source>
</reference>
<evidence type="ECO:0000256" key="1">
    <source>
        <dbReference type="SAM" id="MobiDB-lite"/>
    </source>
</evidence>
<dbReference type="eggNOG" id="ENOG502RWV6">
    <property type="taxonomic scope" value="Eukaryota"/>
</dbReference>
<evidence type="ECO:0008006" key="6">
    <source>
        <dbReference type="Google" id="ProtNLM"/>
    </source>
</evidence>
<evidence type="ECO:0000313" key="3">
    <source>
        <dbReference type="EMBL" id="KLU85483.1"/>
    </source>
</evidence>
<feature type="region of interest" description="Disordered" evidence="1">
    <location>
        <begin position="41"/>
        <end position="72"/>
    </location>
</feature>
<gene>
    <name evidence="3" type="ORF">MAPG_04506</name>
</gene>
<reference evidence="3" key="3">
    <citation type="submission" date="2011-03" db="EMBL/GenBank/DDBJ databases">
        <title>Annotation of Magnaporthe poae ATCC 64411.</title>
        <authorList>
            <person name="Ma L.-J."/>
            <person name="Dead R."/>
            <person name="Young S.K."/>
            <person name="Zeng Q."/>
            <person name="Gargeya S."/>
            <person name="Fitzgerald M."/>
            <person name="Haas B."/>
            <person name="Abouelleil A."/>
            <person name="Alvarado L."/>
            <person name="Arachchi H.M."/>
            <person name="Berlin A."/>
            <person name="Brown A."/>
            <person name="Chapman S.B."/>
            <person name="Chen Z."/>
            <person name="Dunbar C."/>
            <person name="Freedman E."/>
            <person name="Gearin G."/>
            <person name="Gellesch M."/>
            <person name="Goldberg J."/>
            <person name="Griggs A."/>
            <person name="Gujja S."/>
            <person name="Heiman D."/>
            <person name="Howarth C."/>
            <person name="Larson L."/>
            <person name="Lui A."/>
            <person name="MacDonald P.J.P."/>
            <person name="Mehta T."/>
            <person name="Montmayeur A."/>
            <person name="Murphy C."/>
            <person name="Neiman D."/>
            <person name="Pearson M."/>
            <person name="Priest M."/>
            <person name="Roberts A."/>
            <person name="Saif S."/>
            <person name="Shea T."/>
            <person name="Shenoy N."/>
            <person name="Sisk P."/>
            <person name="Stolte C."/>
            <person name="Sykes S."/>
            <person name="Yandava C."/>
            <person name="Wortman J."/>
            <person name="Nusbaum C."/>
            <person name="Birren B."/>
        </authorList>
    </citation>
    <scope>NUCLEOTIDE SEQUENCE</scope>
    <source>
        <strain evidence="3">ATCC 64411</strain>
    </source>
</reference>
<dbReference type="OMA" id="VSACECI"/>
<feature type="chain" id="PRO_5009385442" description="GPI anchored serine-rich protein" evidence="2">
    <location>
        <begin position="18"/>
        <end position="223"/>
    </location>
</feature>
<feature type="compositionally biased region" description="Pro residues" evidence="1">
    <location>
        <begin position="175"/>
        <end position="192"/>
    </location>
</feature>
<evidence type="ECO:0000256" key="2">
    <source>
        <dbReference type="SAM" id="SignalP"/>
    </source>
</evidence>
<dbReference type="EMBL" id="GL876968">
    <property type="protein sequence ID" value="KLU85483.1"/>
    <property type="molecule type" value="Genomic_DNA"/>
</dbReference>
<reference evidence="5" key="1">
    <citation type="submission" date="2010-05" db="EMBL/GenBank/DDBJ databases">
        <title>The genome sequence of Magnaporthe poae strain ATCC 64411.</title>
        <authorList>
            <person name="Ma L.-J."/>
            <person name="Dead R."/>
            <person name="Young S."/>
            <person name="Zeng Q."/>
            <person name="Koehrsen M."/>
            <person name="Alvarado L."/>
            <person name="Berlin A."/>
            <person name="Chapman S.B."/>
            <person name="Chen Z."/>
            <person name="Freedman E."/>
            <person name="Gellesch M."/>
            <person name="Goldberg J."/>
            <person name="Griggs A."/>
            <person name="Gujja S."/>
            <person name="Heilman E.R."/>
            <person name="Heiman D."/>
            <person name="Hepburn T."/>
            <person name="Howarth C."/>
            <person name="Jen D."/>
            <person name="Larson L."/>
            <person name="Mehta T."/>
            <person name="Neiman D."/>
            <person name="Pearson M."/>
            <person name="Roberts A."/>
            <person name="Saif S."/>
            <person name="Shea T."/>
            <person name="Shenoy N."/>
            <person name="Sisk P."/>
            <person name="Stolte C."/>
            <person name="Sykes S."/>
            <person name="Walk T."/>
            <person name="White J."/>
            <person name="Yandava C."/>
            <person name="Haas B."/>
            <person name="Nusbaum C."/>
            <person name="Birren B."/>
        </authorList>
    </citation>
    <scope>NUCLEOTIDE SEQUENCE [LARGE SCALE GENOMIC DNA]</scope>
    <source>
        <strain evidence="5">ATCC 64411 / 73-15</strain>
    </source>
</reference>
<proteinExistence type="predicted"/>
<accession>A0A0C4DWX2</accession>
<dbReference type="EMBL" id="ADBL01001062">
    <property type="status" value="NOT_ANNOTATED_CDS"/>
    <property type="molecule type" value="Genomic_DNA"/>
</dbReference>
<feature type="region of interest" description="Disordered" evidence="1">
    <location>
        <begin position="149"/>
        <end position="193"/>
    </location>
</feature>
<sequence>MRSALFAVAALATGAEAAYARAPLYPRADAVMAPNMLSTGVSSPAPAVTPAPESGASNDEDEDCDEDDMTSVPFTTRYTTSTIQTTKLITVTSCPPTVTNCPSKPYVTSTVVIETTVCPVVEPVPTGPAKSNAVVPPYPTGPAWNPPAGPTATGVVPKPGVPTAAVPQPSKPAGSVPPPAVGTGVPPAPSTPAKPSTPVVAAGAGKTVLSLGAVAAAAVVAFL</sequence>
<feature type="signal peptide" evidence="2">
    <location>
        <begin position="1"/>
        <end position="17"/>
    </location>
</feature>
<feature type="compositionally biased region" description="Low complexity" evidence="1">
    <location>
        <begin position="41"/>
        <end position="52"/>
    </location>
</feature>
<dbReference type="STRING" id="644358.A0A0C4DWX2"/>
<dbReference type="Proteomes" id="UP000011715">
    <property type="component" value="Unassembled WGS sequence"/>
</dbReference>
<evidence type="ECO:0000313" key="5">
    <source>
        <dbReference type="Proteomes" id="UP000011715"/>
    </source>
</evidence>
<organism evidence="4 5">
    <name type="scientific">Magnaporthiopsis poae (strain ATCC 64411 / 73-15)</name>
    <name type="common">Kentucky bluegrass fungus</name>
    <name type="synonym">Magnaporthe poae</name>
    <dbReference type="NCBI Taxonomy" id="644358"/>
    <lineage>
        <taxon>Eukaryota</taxon>
        <taxon>Fungi</taxon>
        <taxon>Dikarya</taxon>
        <taxon>Ascomycota</taxon>
        <taxon>Pezizomycotina</taxon>
        <taxon>Sordariomycetes</taxon>
        <taxon>Sordariomycetidae</taxon>
        <taxon>Magnaporthales</taxon>
        <taxon>Magnaporthaceae</taxon>
        <taxon>Magnaporthiopsis</taxon>
    </lineage>
</organism>
<feature type="compositionally biased region" description="Acidic residues" evidence="1">
    <location>
        <begin position="58"/>
        <end position="69"/>
    </location>
</feature>
<dbReference type="AlphaFoldDB" id="A0A0C4DWX2"/>
<reference evidence="4" key="4">
    <citation type="journal article" date="2015" name="G3 (Bethesda)">
        <title>Genome sequences of three phytopathogenic species of the Magnaporthaceae family of fungi.</title>
        <authorList>
            <person name="Okagaki L.H."/>
            <person name="Nunes C.C."/>
            <person name="Sailsbery J."/>
            <person name="Clay B."/>
            <person name="Brown D."/>
            <person name="John T."/>
            <person name="Oh Y."/>
            <person name="Young N."/>
            <person name="Fitzgerald M."/>
            <person name="Haas B.J."/>
            <person name="Zeng Q."/>
            <person name="Young S."/>
            <person name="Adiconis X."/>
            <person name="Fan L."/>
            <person name="Levin J.Z."/>
            <person name="Mitchell T.K."/>
            <person name="Okubara P.A."/>
            <person name="Farman M.L."/>
            <person name="Kohn L.M."/>
            <person name="Birren B."/>
            <person name="Ma L.-J."/>
            <person name="Dean R.A."/>
        </authorList>
    </citation>
    <scope>NUCLEOTIDE SEQUENCE</scope>
    <source>
        <strain evidence="4">ATCC 64411 / 73-15</strain>
    </source>
</reference>
<reference evidence="4" key="5">
    <citation type="submission" date="2015-06" db="UniProtKB">
        <authorList>
            <consortium name="EnsemblFungi"/>
        </authorList>
    </citation>
    <scope>IDENTIFICATION</scope>
    <source>
        <strain evidence="4">ATCC 64411</strain>
    </source>
</reference>
<keyword evidence="2" id="KW-0732">Signal</keyword>
<dbReference type="VEuPathDB" id="FungiDB:MAPG_04506"/>
<keyword evidence="5" id="KW-1185">Reference proteome</keyword>
<name>A0A0C4DWX2_MAGP6</name>
<dbReference type="EnsemblFungi" id="MAPG_04506T0">
    <property type="protein sequence ID" value="MAPG_04506T0"/>
    <property type="gene ID" value="MAPG_04506"/>
</dbReference>
<evidence type="ECO:0000313" key="4">
    <source>
        <dbReference type="EnsemblFungi" id="MAPG_04506T0"/>
    </source>
</evidence>